<feature type="transmembrane region" description="Helical" evidence="1">
    <location>
        <begin position="31"/>
        <end position="53"/>
    </location>
</feature>
<proteinExistence type="predicted"/>
<keyword evidence="1" id="KW-0812">Transmembrane</keyword>
<feature type="transmembrane region" description="Helical" evidence="1">
    <location>
        <begin position="73"/>
        <end position="91"/>
    </location>
</feature>
<dbReference type="EMBL" id="JACHKF010000001">
    <property type="protein sequence ID" value="MBB6565217.1"/>
    <property type="molecule type" value="Genomic_DNA"/>
</dbReference>
<organism evidence="3 4">
    <name type="scientific">Kribbella sandramycini</name>
    <dbReference type="NCBI Taxonomy" id="60450"/>
    <lineage>
        <taxon>Bacteria</taxon>
        <taxon>Bacillati</taxon>
        <taxon>Actinomycetota</taxon>
        <taxon>Actinomycetes</taxon>
        <taxon>Propionibacteriales</taxon>
        <taxon>Kribbellaceae</taxon>
        <taxon>Kribbella</taxon>
    </lineage>
</organism>
<comment type="caution">
    <text evidence="3">The sequence shown here is derived from an EMBL/GenBank/DDBJ whole genome shotgun (WGS) entry which is preliminary data.</text>
</comment>
<evidence type="ECO:0000313" key="3">
    <source>
        <dbReference type="EMBL" id="NOL41486.1"/>
    </source>
</evidence>
<evidence type="ECO:0000313" key="2">
    <source>
        <dbReference type="EMBL" id="MBB6565217.1"/>
    </source>
</evidence>
<keyword evidence="1" id="KW-0472">Membrane</keyword>
<evidence type="ECO:0000256" key="1">
    <source>
        <dbReference type="SAM" id="Phobius"/>
    </source>
</evidence>
<evidence type="ECO:0000313" key="4">
    <source>
        <dbReference type="Proteomes" id="UP000534306"/>
    </source>
</evidence>
<evidence type="ECO:0000313" key="5">
    <source>
        <dbReference type="Proteomes" id="UP000553957"/>
    </source>
</evidence>
<sequence length="145" mass="15180">MSEPHDDVRPPGRYQGAFGAASYGSEVPRQVTVATVVVLGFGVLYLLLGLMALTSAGDQISEIVLGSKGSGGVVATAALAGAVLYALPALYLRKRRPWARYLVIAIAVLGVVAGLLAFPTGLLGLAVHAALLVLMLHPTTKRWFR</sequence>
<dbReference type="Proteomes" id="UP000534306">
    <property type="component" value="Unassembled WGS sequence"/>
</dbReference>
<keyword evidence="4" id="KW-1185">Reference proteome</keyword>
<name>A0A7Y4L123_9ACTN</name>
<dbReference type="Proteomes" id="UP000553957">
    <property type="component" value="Unassembled WGS sequence"/>
</dbReference>
<protein>
    <submittedName>
        <fullName evidence="3">Uncharacterized protein</fullName>
    </submittedName>
</protein>
<reference evidence="3 4" key="1">
    <citation type="submission" date="2020-05" db="EMBL/GenBank/DDBJ databases">
        <title>Genome sequence of Kribbella sandramycini ATCC 39419.</title>
        <authorList>
            <person name="Maclea K.S."/>
            <person name="Fair J.L."/>
        </authorList>
    </citation>
    <scope>NUCLEOTIDE SEQUENCE [LARGE SCALE GENOMIC DNA]</scope>
    <source>
        <strain evidence="3 4">ATCC 39419</strain>
    </source>
</reference>
<accession>A0A7Y4L123</accession>
<dbReference type="EMBL" id="JABJRC010000003">
    <property type="protein sequence ID" value="NOL41486.1"/>
    <property type="molecule type" value="Genomic_DNA"/>
</dbReference>
<dbReference type="RefSeq" id="WP_171673994.1">
    <property type="nucleotide sequence ID" value="NZ_BAAAGT010000001.1"/>
</dbReference>
<gene>
    <name evidence="2" type="ORF">HNR71_000854</name>
    <name evidence="3" type="ORF">HPO96_14660</name>
</gene>
<keyword evidence="1" id="KW-1133">Transmembrane helix</keyword>
<reference evidence="2 5" key="2">
    <citation type="submission" date="2020-08" db="EMBL/GenBank/DDBJ databases">
        <title>Sequencing the genomes of 1000 actinobacteria strains.</title>
        <authorList>
            <person name="Klenk H.-P."/>
        </authorList>
    </citation>
    <scope>NUCLEOTIDE SEQUENCE [LARGE SCALE GENOMIC DNA]</scope>
    <source>
        <strain evidence="2 5">DSM 15626</strain>
    </source>
</reference>
<dbReference type="AlphaFoldDB" id="A0A7Y4L123"/>
<feature type="transmembrane region" description="Helical" evidence="1">
    <location>
        <begin position="98"/>
        <end position="116"/>
    </location>
</feature>